<dbReference type="RefSeq" id="XP_007366938.1">
    <property type="nucleotide sequence ID" value="XM_007366876.1"/>
</dbReference>
<dbReference type="KEGG" id="dsq:DICSQDRAFT_171228"/>
<proteinExistence type="predicted"/>
<organism evidence="3 4">
    <name type="scientific">Dichomitus squalens (strain LYAD-421)</name>
    <name type="common">Western red white-rot fungus</name>
    <dbReference type="NCBI Taxonomy" id="732165"/>
    <lineage>
        <taxon>Eukaryota</taxon>
        <taxon>Fungi</taxon>
        <taxon>Dikarya</taxon>
        <taxon>Basidiomycota</taxon>
        <taxon>Agaricomycotina</taxon>
        <taxon>Agaricomycetes</taxon>
        <taxon>Polyporales</taxon>
        <taxon>Polyporaceae</taxon>
        <taxon>Dichomitus</taxon>
    </lineage>
</organism>
<dbReference type="Pfam" id="PF00651">
    <property type="entry name" value="BTB"/>
    <property type="match status" value="1"/>
</dbReference>
<evidence type="ECO:0000259" key="2">
    <source>
        <dbReference type="PROSITE" id="PS50097"/>
    </source>
</evidence>
<dbReference type="EMBL" id="JH719417">
    <property type="protein sequence ID" value="EJF60258.1"/>
    <property type="molecule type" value="Genomic_DNA"/>
</dbReference>
<dbReference type="GeneID" id="18839289"/>
<dbReference type="SMART" id="SM00225">
    <property type="entry name" value="BTB"/>
    <property type="match status" value="1"/>
</dbReference>
<gene>
    <name evidence="3" type="ORF">DICSQDRAFT_171228</name>
</gene>
<feature type="domain" description="BTB" evidence="2">
    <location>
        <begin position="38"/>
        <end position="113"/>
    </location>
</feature>
<dbReference type="PROSITE" id="PS50097">
    <property type="entry name" value="BTB"/>
    <property type="match status" value="1"/>
</dbReference>
<name>R7SWF0_DICSQ</name>
<evidence type="ECO:0000256" key="1">
    <source>
        <dbReference type="SAM" id="MobiDB-lite"/>
    </source>
</evidence>
<dbReference type="InterPro" id="IPR011333">
    <property type="entry name" value="SKP1/BTB/POZ_sf"/>
</dbReference>
<protein>
    <recommendedName>
        <fullName evidence="2">BTB domain-containing protein</fullName>
    </recommendedName>
</protein>
<evidence type="ECO:0000313" key="3">
    <source>
        <dbReference type="EMBL" id="EJF60258.1"/>
    </source>
</evidence>
<dbReference type="SUPFAM" id="SSF54695">
    <property type="entry name" value="POZ domain"/>
    <property type="match status" value="1"/>
</dbReference>
<dbReference type="AlphaFoldDB" id="R7SWF0"/>
<dbReference type="InterPro" id="IPR000210">
    <property type="entry name" value="BTB/POZ_dom"/>
</dbReference>
<dbReference type="Gene3D" id="3.30.710.10">
    <property type="entry name" value="Potassium Channel Kv1.1, Chain A"/>
    <property type="match status" value="1"/>
</dbReference>
<dbReference type="HOGENOM" id="CLU_033082_3_0_1"/>
<reference evidence="3 4" key="1">
    <citation type="journal article" date="2012" name="Science">
        <title>The Paleozoic origin of enzymatic lignin decomposition reconstructed from 31 fungal genomes.</title>
        <authorList>
            <person name="Floudas D."/>
            <person name="Binder M."/>
            <person name="Riley R."/>
            <person name="Barry K."/>
            <person name="Blanchette R.A."/>
            <person name="Henrissat B."/>
            <person name="Martinez A.T."/>
            <person name="Otillar R."/>
            <person name="Spatafora J.W."/>
            <person name="Yadav J.S."/>
            <person name="Aerts A."/>
            <person name="Benoit I."/>
            <person name="Boyd A."/>
            <person name="Carlson A."/>
            <person name="Copeland A."/>
            <person name="Coutinho P.M."/>
            <person name="de Vries R.P."/>
            <person name="Ferreira P."/>
            <person name="Findley K."/>
            <person name="Foster B."/>
            <person name="Gaskell J."/>
            <person name="Glotzer D."/>
            <person name="Gorecki P."/>
            <person name="Heitman J."/>
            <person name="Hesse C."/>
            <person name="Hori C."/>
            <person name="Igarashi K."/>
            <person name="Jurgens J.A."/>
            <person name="Kallen N."/>
            <person name="Kersten P."/>
            <person name="Kohler A."/>
            <person name="Kuees U."/>
            <person name="Kumar T.K.A."/>
            <person name="Kuo A."/>
            <person name="LaButti K."/>
            <person name="Larrondo L.F."/>
            <person name="Lindquist E."/>
            <person name="Ling A."/>
            <person name="Lombard V."/>
            <person name="Lucas S."/>
            <person name="Lundell T."/>
            <person name="Martin R."/>
            <person name="McLaughlin D.J."/>
            <person name="Morgenstern I."/>
            <person name="Morin E."/>
            <person name="Murat C."/>
            <person name="Nagy L.G."/>
            <person name="Nolan M."/>
            <person name="Ohm R.A."/>
            <person name="Patyshakuliyeva A."/>
            <person name="Rokas A."/>
            <person name="Ruiz-Duenas F.J."/>
            <person name="Sabat G."/>
            <person name="Salamov A."/>
            <person name="Samejima M."/>
            <person name="Schmutz J."/>
            <person name="Slot J.C."/>
            <person name="St John F."/>
            <person name="Stenlid J."/>
            <person name="Sun H."/>
            <person name="Sun S."/>
            <person name="Syed K."/>
            <person name="Tsang A."/>
            <person name="Wiebenga A."/>
            <person name="Young D."/>
            <person name="Pisabarro A."/>
            <person name="Eastwood D.C."/>
            <person name="Martin F."/>
            <person name="Cullen D."/>
            <person name="Grigoriev I.V."/>
            <person name="Hibbett D.S."/>
        </authorList>
    </citation>
    <scope>NUCLEOTIDE SEQUENCE [LARGE SCALE GENOMIC DNA]</scope>
    <source>
        <strain evidence="3 4">LYAD-421 SS1</strain>
    </source>
</reference>
<accession>R7SWF0</accession>
<dbReference type="CDD" id="cd18186">
    <property type="entry name" value="BTB_POZ_ZBTB_KLHL-like"/>
    <property type="match status" value="1"/>
</dbReference>
<dbReference type="Proteomes" id="UP000053319">
    <property type="component" value="Unassembled WGS sequence"/>
</dbReference>
<sequence>MLGRHPDVKGQGFDSCADADTPQAGPRKCDEEFWYEDGTIILIVGDVEFRVFKGLLVDRSSVFRDMFAFPQPPSGASTSAGQTSCPEVALTDSPADVRHLLHFLMPGGKSAPPSPKDSTFDNIFACICLGHKYQIDYVVQQGLELLRAKIPAVDVVQTSLGNTTFRKPQMSRDNTIRVIKLARLLDANDLLFQGVWSAAYFTPQELSQGFLRPDGTHEVLSTSDLALCFSAKERLIQEHCEPRGPSGKTCYGKLAKALQLTESEIDAWPILEHFTCWKLQDDQKFGICNDCLALLRKRETDGRMDVWKRLPEIIGVEYPNWNQTAVA</sequence>
<feature type="region of interest" description="Disordered" evidence="1">
    <location>
        <begin position="1"/>
        <end position="28"/>
    </location>
</feature>
<evidence type="ECO:0000313" key="4">
    <source>
        <dbReference type="Proteomes" id="UP000053319"/>
    </source>
</evidence>